<organism evidence="3">
    <name type="scientific">Wolinella succinogenes (strain ATCC 29543 / DSM 1740 / CCUG 13145 / JCM 31913 / LMG 7466 / NCTC 11488 / FDC 602W)</name>
    <name type="common">Vibrio succinogenes</name>
    <dbReference type="NCBI Taxonomy" id="273121"/>
    <lineage>
        <taxon>Bacteria</taxon>
        <taxon>Pseudomonadati</taxon>
        <taxon>Campylobacterota</taxon>
        <taxon>Epsilonproteobacteria</taxon>
        <taxon>Campylobacterales</taxon>
        <taxon>Helicobacteraceae</taxon>
        <taxon>Wolinella</taxon>
    </lineage>
</organism>
<sequence length="222" mass="24892">MKKSLLTLALVAGFSLSAGAHQVWLEREGSVAKAYYGHWSHDFMEKRSGKRLGEIKGKEVLPQGALQKSEPLEDGIELKLGKVKDIALIEALDPRKGKMVETIIRTTFLARHGRSETKALMELDLVPQSAEGNTFMLLFRDKPLARTKVTIYAPHKWSKSLMSDDEGKVTIQTPWKGMYLMEASYMDEAKGVVNGKEYEKSNYVMTLVFVNESGIAWVEPAK</sequence>
<gene>
    <name evidence="2" type="ordered locus">WS1415</name>
</gene>
<proteinExistence type="predicted"/>
<reference evidence="2 3" key="1">
    <citation type="journal article" date="2003" name="Proc. Natl. Acad. Sci. U.S.A.">
        <title>Complete genome sequence and analysis of Wolinella succinogenes.</title>
        <authorList>
            <person name="Baar C."/>
            <person name="Eppinger M."/>
            <person name="Raddatz G."/>
            <person name="Simon JM."/>
            <person name="Lanz C."/>
            <person name="Klimmek O."/>
            <person name="Nandakumar R."/>
            <person name="Gross R."/>
            <person name="Rosinus A."/>
            <person name="Keller H."/>
            <person name="Jagtap P."/>
            <person name="Linke B."/>
            <person name="Meyer F."/>
            <person name="Lederer H."/>
            <person name="Schuster S.C."/>
        </authorList>
    </citation>
    <scope>NUCLEOTIDE SEQUENCE [LARGE SCALE GENOMIC DNA]</scope>
    <source>
        <strain evidence="3">ATCC 29543 / DSM 1740 / CCUG 13145 / JCM 31913 / LMG 7466 / NCTC 11488 / FDC 602W</strain>
    </source>
</reference>
<feature type="chain" id="PRO_5004288356" description="DUF4198 domain-containing protein" evidence="1">
    <location>
        <begin position="21"/>
        <end position="222"/>
    </location>
</feature>
<dbReference type="eggNOG" id="COG5266">
    <property type="taxonomic scope" value="Bacteria"/>
</dbReference>
<evidence type="ECO:0000313" key="2">
    <source>
        <dbReference type="EMBL" id="CAE10478.1"/>
    </source>
</evidence>
<evidence type="ECO:0000313" key="3">
    <source>
        <dbReference type="Proteomes" id="UP000000422"/>
    </source>
</evidence>
<protein>
    <recommendedName>
        <fullName evidence="4">DUF4198 domain-containing protein</fullName>
    </recommendedName>
</protein>
<dbReference type="RefSeq" id="WP_011139263.1">
    <property type="nucleotide sequence ID" value="NC_005090.1"/>
</dbReference>
<accession>Q7MRE5</accession>
<dbReference type="EMBL" id="BX571660">
    <property type="protein sequence ID" value="CAE10478.1"/>
    <property type="molecule type" value="Genomic_DNA"/>
</dbReference>
<name>Q7MRE5_WOLSU</name>
<dbReference type="AlphaFoldDB" id="Q7MRE5"/>
<evidence type="ECO:0008006" key="4">
    <source>
        <dbReference type="Google" id="ProtNLM"/>
    </source>
</evidence>
<evidence type="ECO:0000256" key="1">
    <source>
        <dbReference type="SAM" id="SignalP"/>
    </source>
</evidence>
<keyword evidence="3" id="KW-1185">Reference proteome</keyword>
<dbReference type="HOGENOM" id="CLU_093838_0_0_7"/>
<feature type="signal peptide" evidence="1">
    <location>
        <begin position="1"/>
        <end position="20"/>
    </location>
</feature>
<dbReference type="Proteomes" id="UP000000422">
    <property type="component" value="Chromosome"/>
</dbReference>
<dbReference type="STRING" id="273121.WS1415"/>
<keyword evidence="1" id="KW-0732">Signal</keyword>
<dbReference type="KEGG" id="wsu:WS1415"/>